<dbReference type="InterPro" id="IPR032694">
    <property type="entry name" value="CopC/D"/>
</dbReference>
<evidence type="ECO:0000256" key="6">
    <source>
        <dbReference type="SAM" id="MobiDB-lite"/>
    </source>
</evidence>
<evidence type="ECO:0000259" key="8">
    <source>
        <dbReference type="Pfam" id="PF05425"/>
    </source>
</evidence>
<dbReference type="PANTHER" id="PTHR34820">
    <property type="entry name" value="INNER MEMBRANE PROTEIN YEBZ"/>
    <property type="match status" value="1"/>
</dbReference>
<keyword evidence="3 7" id="KW-0812">Transmembrane</keyword>
<dbReference type="Proteomes" id="UP000320095">
    <property type="component" value="Unassembled WGS sequence"/>
</dbReference>
<gene>
    <name evidence="9" type="ORF">EAH80_26085</name>
</gene>
<feature type="compositionally biased region" description="Basic and acidic residues" evidence="6">
    <location>
        <begin position="56"/>
        <end position="66"/>
    </location>
</feature>
<feature type="transmembrane region" description="Helical" evidence="7">
    <location>
        <begin position="493"/>
        <end position="514"/>
    </location>
</feature>
<evidence type="ECO:0000313" key="10">
    <source>
        <dbReference type="Proteomes" id="UP000320095"/>
    </source>
</evidence>
<feature type="compositionally biased region" description="Basic residues" evidence="6">
    <location>
        <begin position="121"/>
        <end position="130"/>
    </location>
</feature>
<feature type="transmembrane region" description="Helical" evidence="7">
    <location>
        <begin position="383"/>
        <end position="406"/>
    </location>
</feature>
<comment type="caution">
    <text evidence="9">The sequence shown here is derived from an EMBL/GenBank/DDBJ whole genome shotgun (WGS) entry which is preliminary data.</text>
</comment>
<feature type="transmembrane region" description="Helical" evidence="7">
    <location>
        <begin position="213"/>
        <end position="232"/>
    </location>
</feature>
<dbReference type="Pfam" id="PF05425">
    <property type="entry name" value="CopD"/>
    <property type="match status" value="1"/>
</dbReference>
<dbReference type="OrthoDB" id="4641923at2"/>
<reference evidence="9 10" key="1">
    <citation type="journal article" date="2019" name="Environ. Microbiol.">
        <title>Species interactions and distinct microbial communities in high Arctic permafrost affected cryosols are associated with the CH4 and CO2 gas fluxes.</title>
        <authorList>
            <person name="Altshuler I."/>
            <person name="Hamel J."/>
            <person name="Turney S."/>
            <person name="Magnuson E."/>
            <person name="Levesque R."/>
            <person name="Greer C."/>
            <person name="Whyte L.G."/>
        </authorList>
    </citation>
    <scope>NUCLEOTIDE SEQUENCE [LARGE SCALE GENOMIC DNA]</scope>
    <source>
        <strain evidence="9 10">S5.20</strain>
    </source>
</reference>
<comment type="subcellular location">
    <subcellularLocation>
        <location evidence="1">Cell membrane</location>
        <topology evidence="1">Multi-pass membrane protein</topology>
    </subcellularLocation>
</comment>
<feature type="domain" description="Copper resistance protein D" evidence="8">
    <location>
        <begin position="412"/>
        <end position="512"/>
    </location>
</feature>
<organism evidence="9 10">
    <name type="scientific">Mycolicibacterium hodleri</name>
    <dbReference type="NCBI Taxonomy" id="49897"/>
    <lineage>
        <taxon>Bacteria</taxon>
        <taxon>Bacillati</taxon>
        <taxon>Actinomycetota</taxon>
        <taxon>Actinomycetes</taxon>
        <taxon>Mycobacteriales</taxon>
        <taxon>Mycobacteriaceae</taxon>
        <taxon>Mycolicibacterium</taxon>
    </lineage>
</organism>
<keyword evidence="10" id="KW-1185">Reference proteome</keyword>
<evidence type="ECO:0000256" key="5">
    <source>
        <dbReference type="ARBA" id="ARBA00023136"/>
    </source>
</evidence>
<keyword evidence="4 7" id="KW-1133">Transmembrane helix</keyword>
<accession>A0A502DW18</accession>
<dbReference type="PANTHER" id="PTHR34820:SF4">
    <property type="entry name" value="INNER MEMBRANE PROTEIN YEBZ"/>
    <property type="match status" value="1"/>
</dbReference>
<evidence type="ECO:0000256" key="7">
    <source>
        <dbReference type="SAM" id="Phobius"/>
    </source>
</evidence>
<name>A0A502DW18_9MYCO</name>
<dbReference type="GO" id="GO:0006825">
    <property type="term" value="P:copper ion transport"/>
    <property type="evidence" value="ECO:0007669"/>
    <property type="project" value="InterPro"/>
</dbReference>
<evidence type="ECO:0000256" key="4">
    <source>
        <dbReference type="ARBA" id="ARBA00022989"/>
    </source>
</evidence>
<proteinExistence type="predicted"/>
<dbReference type="AlphaFoldDB" id="A0A502DW18"/>
<dbReference type="EMBL" id="RCZG01000015">
    <property type="protein sequence ID" value="TPG29705.1"/>
    <property type="molecule type" value="Genomic_DNA"/>
</dbReference>
<sequence length="516" mass="54512">MPPLRPPRLPTTRRVGWQVEHWSWLRWALWQPSRDAAGHDPPVHRCSSVQCNSLGARDRGRRDGIRARGPRRGRSRTGQLRRDRARHGQRHVQRAVADGLRRHDRRRARWQPVVDGACRDQRRRRHRRVAAARSDGPVHRELPGHLCGRPRRQRVVVIRSDRSGNRHPRTQGRAGRGRGEGRAGVAVRGAGGRDRGRGRVGGGAAARVNGLRAATLGALCVGVAAAVAWGLAYPQNSAAASVVRAVSDGAAMTVLGLLVVPAFDAERYRGQLADRAAHPLIAVSAVWAISELVRLLIGAAEAAGSSAGRVGVRTTWVFAVDTAVGRAGLVCLAAAVCVVALVSSGNARPASTTCVVAIGTAAIGIAARSLIGHLSESTLGGVAVAVHALAAALWCGSLAALALTVTHRGQWARVLPRFSQTSLVSVVVLLVFGLAAATVTLNSPTDLYGTGYGRVLAAKVLVTSVLLGLAARNRSVWLPAARSHRATSHVSRTRSHVELAIMAIALTLAAALAVTG</sequence>
<keyword evidence="2" id="KW-1003">Cell membrane</keyword>
<dbReference type="InterPro" id="IPR008457">
    <property type="entry name" value="Cu-R_CopD_dom"/>
</dbReference>
<keyword evidence="5 7" id="KW-0472">Membrane</keyword>
<evidence type="ECO:0000256" key="2">
    <source>
        <dbReference type="ARBA" id="ARBA00022475"/>
    </source>
</evidence>
<feature type="transmembrane region" description="Helical" evidence="7">
    <location>
        <begin position="451"/>
        <end position="472"/>
    </location>
</feature>
<feature type="region of interest" description="Disordered" evidence="6">
    <location>
        <begin position="160"/>
        <end position="200"/>
    </location>
</feature>
<feature type="transmembrane region" description="Helical" evidence="7">
    <location>
        <begin position="418"/>
        <end position="439"/>
    </location>
</feature>
<feature type="region of interest" description="Disordered" evidence="6">
    <location>
        <begin position="121"/>
        <end position="146"/>
    </location>
</feature>
<feature type="transmembrane region" description="Helical" evidence="7">
    <location>
        <begin position="323"/>
        <end position="342"/>
    </location>
</feature>
<evidence type="ECO:0000256" key="3">
    <source>
        <dbReference type="ARBA" id="ARBA00022692"/>
    </source>
</evidence>
<dbReference type="GO" id="GO:0005886">
    <property type="term" value="C:plasma membrane"/>
    <property type="evidence" value="ECO:0007669"/>
    <property type="project" value="UniProtKB-SubCell"/>
</dbReference>
<feature type="transmembrane region" description="Helical" evidence="7">
    <location>
        <begin position="238"/>
        <end position="260"/>
    </location>
</feature>
<feature type="compositionally biased region" description="Basic residues" evidence="6">
    <location>
        <begin position="83"/>
        <end position="93"/>
    </location>
</feature>
<evidence type="ECO:0000256" key="1">
    <source>
        <dbReference type="ARBA" id="ARBA00004651"/>
    </source>
</evidence>
<feature type="transmembrane region" description="Helical" evidence="7">
    <location>
        <begin position="354"/>
        <end position="371"/>
    </location>
</feature>
<protein>
    <recommendedName>
        <fullName evidence="8">Copper resistance protein D domain-containing protein</fullName>
    </recommendedName>
</protein>
<evidence type="ECO:0000313" key="9">
    <source>
        <dbReference type="EMBL" id="TPG29705.1"/>
    </source>
</evidence>
<feature type="region of interest" description="Disordered" evidence="6">
    <location>
        <begin position="54"/>
        <end position="100"/>
    </location>
</feature>